<proteinExistence type="inferred from homology"/>
<dbReference type="PANTHER" id="PTHR43201">
    <property type="entry name" value="ACYL-COA SYNTHETASE"/>
    <property type="match status" value="1"/>
</dbReference>
<dbReference type="InterPro" id="IPR042099">
    <property type="entry name" value="ANL_N_sf"/>
</dbReference>
<feature type="domain" description="AMP-binding enzyme C-terminal" evidence="4">
    <location>
        <begin position="478"/>
        <end position="555"/>
    </location>
</feature>
<keyword evidence="2 5" id="KW-0436">Ligase</keyword>
<dbReference type="RefSeq" id="WP_133703482.1">
    <property type="nucleotide sequence ID" value="NZ_SNXS01000011.1"/>
</dbReference>
<evidence type="ECO:0000259" key="4">
    <source>
        <dbReference type="Pfam" id="PF13193"/>
    </source>
</evidence>
<dbReference type="PANTHER" id="PTHR43201:SF5">
    <property type="entry name" value="MEDIUM-CHAIN ACYL-COA LIGASE ACSF2, MITOCHONDRIAL"/>
    <property type="match status" value="1"/>
</dbReference>
<evidence type="ECO:0000256" key="2">
    <source>
        <dbReference type="ARBA" id="ARBA00022598"/>
    </source>
</evidence>
<dbReference type="CDD" id="cd04433">
    <property type="entry name" value="AFD_class_I"/>
    <property type="match status" value="1"/>
</dbReference>
<dbReference type="Pfam" id="PF00501">
    <property type="entry name" value="AMP-binding"/>
    <property type="match status" value="1"/>
</dbReference>
<dbReference type="InterPro" id="IPR000873">
    <property type="entry name" value="AMP-dep_synth/lig_dom"/>
</dbReference>
<sequence>MILCEPQRIAQMVGAGLWSTRTLWDMFLVNVERGPEQEAVVDPPNMAALTDAAPRRLSWSALHAEVERLAALLYAEGLRRDDIVIVQLANSATQVALYLACHRLGIVFSPLPAVYREFEIEHALRSTGAKALITGARIGKQAHGAMMEALRGRHASVRTLIVFGDEVPAGAVAADRAMLGELPIAAMRVYAASIGLSADDVVSICWTSGTEANPKGVPRSSNEWYWQSKGTVDSVGMGVGMRILNPFPLVNMGGMSSGFVGWLLKGATLVQHHPFDLAVFLQQIRDERIEYTVAPPAILNRLLQHEALLEGIDFKRLRRIGSGSAPLSPWMIETFAQRYGVEVLNYFGSNEGAAMCGSAADIPDTGERATLFPRPGVPGRPPWAEAINNIVQTRLVSVDGGHEIVKPGEPGELRIAGPTVFSGYFGEPALSDRSFDAQGYFRTGDLFEIADAECRYLRYVGRLKDLVVRGGMKISAEEVEGLIASHPGVAEAVVVGVADAVLGETLCACVVPLPGQALDLQALVSFLRDEKKLAAFKLPERLLLLDALPRNPVGKVLKRQLREQLDGGGTP</sequence>
<gene>
    <name evidence="5" type="ORF">DES47_11152</name>
</gene>
<keyword evidence="6" id="KW-1185">Reference proteome</keyword>
<comment type="caution">
    <text evidence="5">The sequence shown here is derived from an EMBL/GenBank/DDBJ whole genome shotgun (WGS) entry which is preliminary data.</text>
</comment>
<evidence type="ECO:0000313" key="5">
    <source>
        <dbReference type="EMBL" id="TDP61635.1"/>
    </source>
</evidence>
<evidence type="ECO:0000313" key="6">
    <source>
        <dbReference type="Proteomes" id="UP000295361"/>
    </source>
</evidence>
<dbReference type="AlphaFoldDB" id="A0A4R6QHR0"/>
<evidence type="ECO:0000256" key="1">
    <source>
        <dbReference type="ARBA" id="ARBA00006432"/>
    </source>
</evidence>
<dbReference type="InterPro" id="IPR045851">
    <property type="entry name" value="AMP-bd_C_sf"/>
</dbReference>
<comment type="similarity">
    <text evidence="1">Belongs to the ATP-dependent AMP-binding enzyme family.</text>
</comment>
<name>A0A4R6QHR0_9BURK</name>
<dbReference type="GO" id="GO:0006631">
    <property type="term" value="P:fatty acid metabolic process"/>
    <property type="evidence" value="ECO:0007669"/>
    <property type="project" value="TreeGrafter"/>
</dbReference>
<dbReference type="OrthoDB" id="9766486at2"/>
<dbReference type="Pfam" id="PF13193">
    <property type="entry name" value="AMP-binding_C"/>
    <property type="match status" value="1"/>
</dbReference>
<dbReference type="InterPro" id="IPR025110">
    <property type="entry name" value="AMP-bd_C"/>
</dbReference>
<dbReference type="Gene3D" id="3.40.50.12780">
    <property type="entry name" value="N-terminal domain of ligase-like"/>
    <property type="match status" value="1"/>
</dbReference>
<dbReference type="GO" id="GO:0031956">
    <property type="term" value="F:medium-chain fatty acid-CoA ligase activity"/>
    <property type="evidence" value="ECO:0007669"/>
    <property type="project" value="TreeGrafter"/>
</dbReference>
<dbReference type="InParanoid" id="A0A4R6QHR0"/>
<accession>A0A4R6QHR0</accession>
<reference evidence="5 6" key="1">
    <citation type="submission" date="2019-03" db="EMBL/GenBank/DDBJ databases">
        <title>Genomic Encyclopedia of Type Strains, Phase IV (KMG-IV): sequencing the most valuable type-strain genomes for metagenomic binning, comparative biology and taxonomic classification.</title>
        <authorList>
            <person name="Goeker M."/>
        </authorList>
    </citation>
    <scope>NUCLEOTIDE SEQUENCE [LARGE SCALE GENOMIC DNA]</scope>
    <source>
        <strain evidence="5 6">DSM 16998</strain>
    </source>
</reference>
<organism evidence="5 6">
    <name type="scientific">Roseateles toxinivorans</name>
    <dbReference type="NCBI Taxonomy" id="270368"/>
    <lineage>
        <taxon>Bacteria</taxon>
        <taxon>Pseudomonadati</taxon>
        <taxon>Pseudomonadota</taxon>
        <taxon>Betaproteobacteria</taxon>
        <taxon>Burkholderiales</taxon>
        <taxon>Sphaerotilaceae</taxon>
        <taxon>Roseateles</taxon>
    </lineage>
</organism>
<protein>
    <submittedName>
        <fullName evidence="5">Acyl-CoA synthetase (AMP-forming)/AMP-acid ligase II</fullName>
    </submittedName>
</protein>
<evidence type="ECO:0000259" key="3">
    <source>
        <dbReference type="Pfam" id="PF00501"/>
    </source>
</evidence>
<dbReference type="SUPFAM" id="SSF56801">
    <property type="entry name" value="Acetyl-CoA synthetase-like"/>
    <property type="match status" value="1"/>
</dbReference>
<dbReference type="Proteomes" id="UP000295361">
    <property type="component" value="Unassembled WGS sequence"/>
</dbReference>
<dbReference type="EMBL" id="SNXS01000011">
    <property type="protein sequence ID" value="TDP61635.1"/>
    <property type="molecule type" value="Genomic_DNA"/>
</dbReference>
<dbReference type="Gene3D" id="3.30.300.30">
    <property type="match status" value="1"/>
</dbReference>
<feature type="domain" description="AMP-dependent synthetase/ligase" evidence="3">
    <location>
        <begin position="38"/>
        <end position="425"/>
    </location>
</feature>